<dbReference type="InterPro" id="IPR000629">
    <property type="entry name" value="RNA-helicase_DEAD-box_CS"/>
</dbReference>
<feature type="region of interest" description="Disordered" evidence="8">
    <location>
        <begin position="1"/>
        <end position="26"/>
    </location>
</feature>
<dbReference type="EC" id="3.6.4.13" evidence="7"/>
<comment type="similarity">
    <text evidence="6">Belongs to the DEAD box helicase family.</text>
</comment>
<keyword evidence="2 6" id="KW-0378">Hydrolase</keyword>
<evidence type="ECO:0000313" key="11">
    <source>
        <dbReference type="EnsemblMetazoa" id="XP_016977620.1"/>
    </source>
</evidence>
<feature type="domain" description="Helicase ATP-binding" evidence="9">
    <location>
        <begin position="178"/>
        <end position="382"/>
    </location>
</feature>
<dbReference type="PANTHER" id="PTHR24031">
    <property type="entry name" value="RNA HELICASE"/>
    <property type="match status" value="1"/>
</dbReference>
<evidence type="ECO:0000256" key="2">
    <source>
        <dbReference type="ARBA" id="ARBA00022801"/>
    </source>
</evidence>
<dbReference type="GO" id="GO:0003723">
    <property type="term" value="F:RNA binding"/>
    <property type="evidence" value="ECO:0007669"/>
    <property type="project" value="UniProtKB-UniRule"/>
</dbReference>
<name>A0A6P4EHG9_DRORH</name>
<dbReference type="RefSeq" id="XP_016977620.1">
    <property type="nucleotide sequence ID" value="XM_017122131.1"/>
</dbReference>
<reference evidence="11" key="3">
    <citation type="submission" date="2025-05" db="UniProtKB">
        <authorList>
            <consortium name="EnsemblMetazoa"/>
        </authorList>
    </citation>
    <scope>IDENTIFICATION</scope>
</reference>
<keyword evidence="1 6" id="KW-0547">Nucleotide-binding</keyword>
<reference evidence="12" key="1">
    <citation type="journal article" date="2021" name="Elife">
        <title>Highly contiguous assemblies of 101 drosophilid genomes.</title>
        <authorList>
            <person name="Kim B.Y."/>
            <person name="Wang J.R."/>
            <person name="Miller D.E."/>
            <person name="Barmina O."/>
            <person name="Delaney E."/>
            <person name="Thompson A."/>
            <person name="Comeault A.A."/>
            <person name="Peede D."/>
            <person name="D'Agostino E.R."/>
            <person name="Pelaez J."/>
            <person name="Aguilar J.M."/>
            <person name="Haji D."/>
            <person name="Matsunaga T."/>
            <person name="Armstrong E.E."/>
            <person name="Zych M."/>
            <person name="Ogawa Y."/>
            <person name="Stamenkovic-Radak M."/>
            <person name="Jelic M."/>
            <person name="Veselinovic M.S."/>
            <person name="Tanaskovic M."/>
            <person name="Eric P."/>
            <person name="Gao J.J."/>
            <person name="Katoh T.K."/>
            <person name="Toda M.J."/>
            <person name="Watabe H."/>
            <person name="Watada M."/>
            <person name="Davis J.S."/>
            <person name="Moyle L.C."/>
            <person name="Manoli G."/>
            <person name="Bertolini E."/>
            <person name="Kostal V."/>
            <person name="Hawley R.S."/>
            <person name="Takahashi A."/>
            <person name="Jones C.D."/>
            <person name="Price D.K."/>
            <person name="Whiteman N."/>
            <person name="Kopp A."/>
            <person name="Matute D.R."/>
            <person name="Petrov D.A."/>
        </authorList>
    </citation>
    <scope>NUCLEOTIDE SEQUENCE [LARGE SCALE GENOMIC DNA]</scope>
</reference>
<feature type="compositionally biased region" description="Basic and acidic residues" evidence="8">
    <location>
        <begin position="9"/>
        <end position="21"/>
    </location>
</feature>
<protein>
    <recommendedName>
        <fullName evidence="7">ATP-dependent RNA helicase</fullName>
        <ecNumber evidence="7">3.6.4.13</ecNumber>
    </recommendedName>
</protein>
<keyword evidence="5 7" id="KW-0694">RNA-binding</keyword>
<dbReference type="GO" id="GO:0016787">
    <property type="term" value="F:hydrolase activity"/>
    <property type="evidence" value="ECO:0007669"/>
    <property type="project" value="UniProtKB-KW"/>
</dbReference>
<dbReference type="PROSITE" id="PS51192">
    <property type="entry name" value="HELICASE_ATP_BIND_1"/>
    <property type="match status" value="1"/>
</dbReference>
<feature type="region of interest" description="Disordered" evidence="8">
    <location>
        <begin position="41"/>
        <end position="96"/>
    </location>
</feature>
<dbReference type="InterPro" id="IPR011545">
    <property type="entry name" value="DEAD/DEAH_box_helicase_dom"/>
</dbReference>
<dbReference type="EnsemblMetazoa" id="XM_017122131.2">
    <property type="protein sequence ID" value="XP_016977620.1"/>
    <property type="gene ID" value="LOC108043423"/>
</dbReference>
<evidence type="ECO:0000256" key="7">
    <source>
        <dbReference type="RuleBase" id="RU365068"/>
    </source>
</evidence>
<evidence type="ECO:0000313" key="12">
    <source>
        <dbReference type="Proteomes" id="UP001652680"/>
    </source>
</evidence>
<dbReference type="Gene3D" id="3.40.50.300">
    <property type="entry name" value="P-loop containing nucleotide triphosphate hydrolases"/>
    <property type="match status" value="2"/>
</dbReference>
<reference evidence="13" key="2">
    <citation type="submission" date="2025-04" db="UniProtKB">
        <authorList>
            <consortium name="RefSeq"/>
        </authorList>
    </citation>
    <scope>IDENTIFICATION</scope>
</reference>
<dbReference type="GO" id="GO:0003724">
    <property type="term" value="F:RNA helicase activity"/>
    <property type="evidence" value="ECO:0007669"/>
    <property type="project" value="UniProtKB-EC"/>
</dbReference>
<comment type="domain">
    <text evidence="7">The Q motif is unique to and characteristic of the DEAD box family of RNA helicases and controls ATP binding and hydrolysis.</text>
</comment>
<sequence>MELFTVNRYTEDLKQPKDGIKDSANNEDEILQKLLQKAAKRKRKSKESQVIEAPVPEEVIPHEDEPETKEEQVELPQTSEETVEKQDVPSNEFQVLGDDGSAAKKRKVEMQLPSWLAHPTIIEGGSLQPEEEIPASEAIDQLDYLDKSTCLALKQMKINRLFPVQRQVIPWVLEAHAKPSPFRPRDICVSAPTGSGKTLAFAIPIVQLLSQRVECKVRALVVLPVAELALQVYRVISSLCSKTELEVCLLSKQHKLEDEQDKLVELYKGKYYSKVDIVVTTPGRLVDHLHATKGFCLKNLKFLIIDEADRIMDAVFQNWLYHLDGHVKETTNQLLAGTQAPLCYAELQANFGKQPHKLLFSATLSQDPEKLQNLRLFQPRLFTTVFTMPVMKDVTEENADPETNSDLGQFVGKYTTPAELTEQFCVTELRLKPLTLFALVEKYQWKRFLCFTNSTDQASRLTHVMETLFSETPIKVAELSGNLSALVRSNTLKNFANGKLNGLICSDALARGIDVADIDVVLSYEAPRHIKTHIHRVGRTARAGRKGTAVTLLTEQDQVAFKKMLTDVGKALGEEIHVSPDIEVQHAVNYKKALDNLRLRQQTQKIQKAVQKKRVANQALAHKKKLASATDRPLTLMEKLQLKAGAAQTVEASKIQKTKPNKPKSVQRETKKQQIAKNRKAIEN</sequence>
<dbReference type="GeneID" id="108043423"/>
<comment type="catalytic activity">
    <reaction evidence="7">
        <text>ATP + H2O = ADP + phosphate + H(+)</text>
        <dbReference type="Rhea" id="RHEA:13065"/>
        <dbReference type="ChEBI" id="CHEBI:15377"/>
        <dbReference type="ChEBI" id="CHEBI:15378"/>
        <dbReference type="ChEBI" id="CHEBI:30616"/>
        <dbReference type="ChEBI" id="CHEBI:43474"/>
        <dbReference type="ChEBI" id="CHEBI:456216"/>
        <dbReference type="EC" id="3.6.4.13"/>
    </reaction>
</comment>
<organism evidence="13">
    <name type="scientific">Drosophila rhopaloa</name>
    <name type="common">Fruit fly</name>
    <dbReference type="NCBI Taxonomy" id="1041015"/>
    <lineage>
        <taxon>Eukaryota</taxon>
        <taxon>Metazoa</taxon>
        <taxon>Ecdysozoa</taxon>
        <taxon>Arthropoda</taxon>
        <taxon>Hexapoda</taxon>
        <taxon>Insecta</taxon>
        <taxon>Pterygota</taxon>
        <taxon>Neoptera</taxon>
        <taxon>Endopterygota</taxon>
        <taxon>Diptera</taxon>
        <taxon>Brachycera</taxon>
        <taxon>Muscomorpha</taxon>
        <taxon>Ephydroidea</taxon>
        <taxon>Drosophilidae</taxon>
        <taxon>Drosophila</taxon>
        <taxon>Sophophora</taxon>
    </lineage>
</organism>
<dbReference type="OrthoDB" id="3370at2759"/>
<comment type="function">
    <text evidence="7">RNA helicase.</text>
</comment>
<gene>
    <name evidence="13" type="primary">LOC108043423</name>
    <name evidence="11" type="synonym">108043423</name>
</gene>
<dbReference type="GO" id="GO:0005524">
    <property type="term" value="F:ATP binding"/>
    <property type="evidence" value="ECO:0007669"/>
    <property type="project" value="UniProtKB-UniRule"/>
</dbReference>
<proteinExistence type="inferred from homology"/>
<dbReference type="PROSITE" id="PS00039">
    <property type="entry name" value="DEAD_ATP_HELICASE"/>
    <property type="match status" value="1"/>
</dbReference>
<dbReference type="Pfam" id="PF00271">
    <property type="entry name" value="Helicase_C"/>
    <property type="match status" value="1"/>
</dbReference>
<dbReference type="PROSITE" id="PS51194">
    <property type="entry name" value="HELICASE_CTER"/>
    <property type="match status" value="1"/>
</dbReference>
<dbReference type="OMA" id="DIEIQHA"/>
<dbReference type="CDD" id="cd18787">
    <property type="entry name" value="SF2_C_DEAD"/>
    <property type="match status" value="1"/>
</dbReference>
<dbReference type="InterPro" id="IPR014001">
    <property type="entry name" value="Helicase_ATP-bd"/>
</dbReference>
<evidence type="ECO:0000256" key="4">
    <source>
        <dbReference type="ARBA" id="ARBA00022840"/>
    </source>
</evidence>
<evidence type="ECO:0000256" key="8">
    <source>
        <dbReference type="SAM" id="MobiDB-lite"/>
    </source>
</evidence>
<keyword evidence="12" id="KW-1185">Reference proteome</keyword>
<keyword evidence="4 6" id="KW-0067">ATP-binding</keyword>
<feature type="region of interest" description="Disordered" evidence="8">
    <location>
        <begin position="649"/>
        <end position="684"/>
    </location>
</feature>
<evidence type="ECO:0000256" key="3">
    <source>
        <dbReference type="ARBA" id="ARBA00022806"/>
    </source>
</evidence>
<evidence type="ECO:0000256" key="6">
    <source>
        <dbReference type="RuleBase" id="RU000492"/>
    </source>
</evidence>
<feature type="domain" description="Helicase C-terminal" evidence="10">
    <location>
        <begin position="435"/>
        <end position="584"/>
    </location>
</feature>
<dbReference type="SMART" id="SM00487">
    <property type="entry name" value="DEXDc"/>
    <property type="match status" value="1"/>
</dbReference>
<dbReference type="Proteomes" id="UP001652680">
    <property type="component" value="Unassembled WGS sequence"/>
</dbReference>
<evidence type="ECO:0000313" key="13">
    <source>
        <dbReference type="RefSeq" id="XP_016977620.1"/>
    </source>
</evidence>
<keyword evidence="3 6" id="KW-0347">Helicase</keyword>
<dbReference type="Pfam" id="PF00270">
    <property type="entry name" value="DEAD"/>
    <property type="match status" value="1"/>
</dbReference>
<dbReference type="AlphaFoldDB" id="A0A6P4EHG9"/>
<dbReference type="SUPFAM" id="SSF52540">
    <property type="entry name" value="P-loop containing nucleoside triphosphate hydrolases"/>
    <property type="match status" value="1"/>
</dbReference>
<dbReference type="InterPro" id="IPR001650">
    <property type="entry name" value="Helicase_C-like"/>
</dbReference>
<evidence type="ECO:0000259" key="9">
    <source>
        <dbReference type="PROSITE" id="PS51192"/>
    </source>
</evidence>
<dbReference type="InterPro" id="IPR027417">
    <property type="entry name" value="P-loop_NTPase"/>
</dbReference>
<accession>A0A6P4EHG9</accession>
<dbReference type="CDD" id="cd17956">
    <property type="entry name" value="DEADc_DDX51"/>
    <property type="match status" value="1"/>
</dbReference>
<dbReference type="CTD" id="39871"/>
<dbReference type="SMART" id="SM00490">
    <property type="entry name" value="HELICc"/>
    <property type="match status" value="1"/>
</dbReference>
<evidence type="ECO:0000259" key="10">
    <source>
        <dbReference type="PROSITE" id="PS51194"/>
    </source>
</evidence>
<evidence type="ECO:0000256" key="1">
    <source>
        <dbReference type="ARBA" id="ARBA00022741"/>
    </source>
</evidence>
<evidence type="ECO:0000256" key="5">
    <source>
        <dbReference type="ARBA" id="ARBA00022884"/>
    </source>
</evidence>